<keyword evidence="1" id="KW-0805">Transcription regulation</keyword>
<dbReference type="RefSeq" id="WP_408159075.1">
    <property type="nucleotide sequence ID" value="NZ_JAQQFM010000007.1"/>
</dbReference>
<feature type="domain" description="HTH gntR-type" evidence="4">
    <location>
        <begin position="8"/>
        <end position="75"/>
    </location>
</feature>
<dbReference type="Gene3D" id="1.10.10.10">
    <property type="entry name" value="Winged helix-like DNA-binding domain superfamily/Winged helix DNA-binding domain"/>
    <property type="match status" value="1"/>
</dbReference>
<accession>A0ABW9ACC7</accession>
<dbReference type="SUPFAM" id="SSF48008">
    <property type="entry name" value="GntR ligand-binding domain-like"/>
    <property type="match status" value="1"/>
</dbReference>
<dbReference type="SMART" id="SM00895">
    <property type="entry name" value="FCD"/>
    <property type="match status" value="1"/>
</dbReference>
<evidence type="ECO:0000256" key="2">
    <source>
        <dbReference type="ARBA" id="ARBA00023125"/>
    </source>
</evidence>
<keyword evidence="2" id="KW-0238">DNA-binding</keyword>
<keyword evidence="6" id="KW-1185">Reference proteome</keyword>
<evidence type="ECO:0000256" key="1">
    <source>
        <dbReference type="ARBA" id="ARBA00023015"/>
    </source>
</evidence>
<dbReference type="InterPro" id="IPR036390">
    <property type="entry name" value="WH_DNA-bd_sf"/>
</dbReference>
<evidence type="ECO:0000256" key="3">
    <source>
        <dbReference type="ARBA" id="ARBA00023163"/>
    </source>
</evidence>
<dbReference type="InterPro" id="IPR000524">
    <property type="entry name" value="Tscrpt_reg_HTH_GntR"/>
</dbReference>
<dbReference type="PROSITE" id="PS50949">
    <property type="entry name" value="HTH_GNTR"/>
    <property type="match status" value="1"/>
</dbReference>
<protein>
    <submittedName>
        <fullName evidence="5">GntR family transcriptional regulator</fullName>
    </submittedName>
</protein>
<dbReference type="InterPro" id="IPR036388">
    <property type="entry name" value="WH-like_DNA-bd_sf"/>
</dbReference>
<dbReference type="SMART" id="SM00345">
    <property type="entry name" value="HTH_GNTR"/>
    <property type="match status" value="1"/>
</dbReference>
<dbReference type="Gene3D" id="1.20.120.530">
    <property type="entry name" value="GntR ligand-binding domain-like"/>
    <property type="match status" value="1"/>
</dbReference>
<gene>
    <name evidence="5" type="ORF">PQR62_16470</name>
</gene>
<reference evidence="5 6" key="1">
    <citation type="journal article" date="2024" name="Chem. Sci.">
        <title>Discovery of megapolipeptins by genome mining of a Burkholderiales bacteria collection.</title>
        <authorList>
            <person name="Paulo B.S."/>
            <person name="Recchia M.J.J."/>
            <person name="Lee S."/>
            <person name="Fergusson C.H."/>
            <person name="Romanowski S.B."/>
            <person name="Hernandez A."/>
            <person name="Krull N."/>
            <person name="Liu D.Y."/>
            <person name="Cavanagh H."/>
            <person name="Bos A."/>
            <person name="Gray C.A."/>
            <person name="Murphy B.T."/>
            <person name="Linington R.G."/>
            <person name="Eustaquio A.S."/>
        </authorList>
    </citation>
    <scope>NUCLEOTIDE SEQUENCE [LARGE SCALE GENOMIC DNA]</scope>
    <source>
        <strain evidence="5 6">RL21-008-BIB-A</strain>
    </source>
</reference>
<dbReference type="Pfam" id="PF00392">
    <property type="entry name" value="GntR"/>
    <property type="match status" value="1"/>
</dbReference>
<dbReference type="Proteomes" id="UP001629246">
    <property type="component" value="Unassembled WGS sequence"/>
</dbReference>
<dbReference type="InterPro" id="IPR008920">
    <property type="entry name" value="TF_FadR/GntR_C"/>
</dbReference>
<evidence type="ECO:0000313" key="5">
    <source>
        <dbReference type="EMBL" id="MFL9925874.1"/>
    </source>
</evidence>
<organism evidence="5 6">
    <name type="scientific">Herbaspirillum lusitanum</name>
    <dbReference type="NCBI Taxonomy" id="213312"/>
    <lineage>
        <taxon>Bacteria</taxon>
        <taxon>Pseudomonadati</taxon>
        <taxon>Pseudomonadota</taxon>
        <taxon>Betaproteobacteria</taxon>
        <taxon>Burkholderiales</taxon>
        <taxon>Oxalobacteraceae</taxon>
        <taxon>Herbaspirillum</taxon>
    </lineage>
</organism>
<comment type="caution">
    <text evidence="5">The sequence shown here is derived from an EMBL/GenBank/DDBJ whole genome shotgun (WGS) entry which is preliminary data.</text>
</comment>
<dbReference type="Pfam" id="PF07729">
    <property type="entry name" value="FCD"/>
    <property type="match status" value="1"/>
</dbReference>
<keyword evidence="3" id="KW-0804">Transcription</keyword>
<evidence type="ECO:0000259" key="4">
    <source>
        <dbReference type="PROSITE" id="PS50949"/>
    </source>
</evidence>
<dbReference type="SUPFAM" id="SSF46785">
    <property type="entry name" value="Winged helix' DNA-binding domain"/>
    <property type="match status" value="1"/>
</dbReference>
<dbReference type="EMBL" id="JAQQFM010000007">
    <property type="protein sequence ID" value="MFL9925874.1"/>
    <property type="molecule type" value="Genomic_DNA"/>
</dbReference>
<sequence>MLKLSAPTQLLDTVYEAILDAICNGTLAPEVRITQEGLAETLGVSRQPILQAIHLLKRQGFIADAGRKGVMVTPLDPKKLIDLYQIRAALDALAARQAANRFQHTPDAIEAAAGHALIATGRQAILGQSMDDLILADMNFHQFIYSASGNGMITETTTLHWQHIRRAMGAILSNNIRPRERVWDEHEAILDAILLGNAGLAETLARSHAETAAERLAAVLTSAEYAAMRQLAQTA</sequence>
<evidence type="ECO:0000313" key="6">
    <source>
        <dbReference type="Proteomes" id="UP001629246"/>
    </source>
</evidence>
<proteinExistence type="predicted"/>
<dbReference type="PANTHER" id="PTHR43537">
    <property type="entry name" value="TRANSCRIPTIONAL REGULATOR, GNTR FAMILY"/>
    <property type="match status" value="1"/>
</dbReference>
<dbReference type="PANTHER" id="PTHR43537:SF45">
    <property type="entry name" value="GNTR FAMILY REGULATORY PROTEIN"/>
    <property type="match status" value="1"/>
</dbReference>
<name>A0ABW9ACC7_9BURK</name>
<dbReference type="InterPro" id="IPR011711">
    <property type="entry name" value="GntR_C"/>
</dbReference>